<evidence type="ECO:0000313" key="4">
    <source>
        <dbReference type="Proteomes" id="UP000615326"/>
    </source>
</evidence>
<name>A0ABX0KKX5_9PROT</name>
<gene>
    <name evidence="3" type="ORF">GOB84_18925</name>
</gene>
<organism evidence="3 4">
    <name type="scientific">Acetobacter fallax</name>
    <dbReference type="NCBI Taxonomy" id="1737473"/>
    <lineage>
        <taxon>Bacteria</taxon>
        <taxon>Pseudomonadati</taxon>
        <taxon>Pseudomonadota</taxon>
        <taxon>Alphaproteobacteria</taxon>
        <taxon>Acetobacterales</taxon>
        <taxon>Acetobacteraceae</taxon>
        <taxon>Acetobacter</taxon>
    </lineage>
</organism>
<reference evidence="3 4" key="1">
    <citation type="journal article" date="2020" name="Int. J. Syst. Evol. Microbiol.">
        <title>Novel acetic acid bacteria from cider fermentations: Acetobacter conturbans sp. nov. and Acetobacter fallax sp. nov.</title>
        <authorList>
            <person name="Sombolestani A.S."/>
            <person name="Cleenwerck I."/>
            <person name="Cnockaert M."/>
            <person name="Borremans W."/>
            <person name="Wieme A.D."/>
            <person name="De Vuyst L."/>
            <person name="Vandamme P."/>
        </authorList>
    </citation>
    <scope>NUCLEOTIDE SEQUENCE [LARGE SCALE GENOMIC DNA]</scope>
    <source>
        <strain evidence="3 4">LMG 1637</strain>
    </source>
</reference>
<feature type="domain" description="Transposase IS4-like" evidence="2">
    <location>
        <begin position="2"/>
        <end position="151"/>
    </location>
</feature>
<feature type="region of interest" description="Disordered" evidence="1">
    <location>
        <begin position="1"/>
        <end position="26"/>
    </location>
</feature>
<evidence type="ECO:0000259" key="2">
    <source>
        <dbReference type="Pfam" id="PF01609"/>
    </source>
</evidence>
<evidence type="ECO:0000313" key="3">
    <source>
        <dbReference type="EMBL" id="NHO34517.1"/>
    </source>
</evidence>
<feature type="non-terminal residue" evidence="3">
    <location>
        <position position="1"/>
    </location>
</feature>
<dbReference type="InterPro" id="IPR002559">
    <property type="entry name" value="Transposase_11"/>
</dbReference>
<dbReference type="Pfam" id="PF01609">
    <property type="entry name" value="DDE_Tnp_1"/>
    <property type="match status" value="1"/>
</dbReference>
<protein>
    <submittedName>
        <fullName evidence="3">IS5 family transposase</fullName>
    </submittedName>
</protein>
<evidence type="ECO:0000256" key="1">
    <source>
        <dbReference type="SAM" id="MobiDB-lite"/>
    </source>
</evidence>
<dbReference type="Proteomes" id="UP000615326">
    <property type="component" value="Unassembled WGS sequence"/>
</dbReference>
<comment type="caution">
    <text evidence="3">The sequence shown here is derived from an EMBL/GenBank/DDBJ whole genome shotgun (WGS) entry which is preliminary data.</text>
</comment>
<dbReference type="PANTHER" id="PTHR30007">
    <property type="entry name" value="PHP DOMAIN PROTEIN"/>
    <property type="match status" value="1"/>
</dbReference>
<keyword evidence="4" id="KW-1185">Reference proteome</keyword>
<dbReference type="PANTHER" id="PTHR30007:SF0">
    <property type="entry name" value="TRANSPOSASE"/>
    <property type="match status" value="1"/>
</dbReference>
<accession>A0ABX0KKX5</accession>
<dbReference type="RefSeq" id="WP_173578888.1">
    <property type="nucleotide sequence ID" value="NZ_WOSW01000163.1"/>
</dbReference>
<dbReference type="EMBL" id="WOSW01000163">
    <property type="protein sequence ID" value="NHO34517.1"/>
    <property type="molecule type" value="Genomic_DNA"/>
</dbReference>
<proteinExistence type="predicted"/>
<sequence>AIIDSRTLRSTPESGPRSGYDGAKRKNGSKLHMAVDTLGHLLALHVTPANRDDRTEVGPLAQAIQKATDGGVELAWADQGYTGSKPAKAAEEQGITLEIVRLPQAKRGFVLLPRRWIVERSFAWATRCRRLVKDYERCASTLAAMHTIAFAGFMLRNAAQLLSQSA</sequence>
<dbReference type="NCBIfam" id="NF033580">
    <property type="entry name" value="transpos_IS5_3"/>
    <property type="match status" value="1"/>
</dbReference>